<dbReference type="GO" id="GO:0019698">
    <property type="term" value="P:D-galacturonate catabolic process"/>
    <property type="evidence" value="ECO:0007669"/>
    <property type="project" value="TreeGrafter"/>
</dbReference>
<keyword evidence="9" id="KW-1185">Reference proteome</keyword>
<keyword evidence="6 7" id="KW-0413">Isomerase</keyword>
<dbReference type="RefSeq" id="WP_142603130.1">
    <property type="nucleotide sequence ID" value="NZ_FXSZ01000004.1"/>
</dbReference>
<evidence type="ECO:0000256" key="3">
    <source>
        <dbReference type="ARBA" id="ARBA00008397"/>
    </source>
</evidence>
<reference evidence="8 9" key="1">
    <citation type="submission" date="2017-05" db="EMBL/GenBank/DDBJ databases">
        <authorList>
            <person name="Varghese N."/>
            <person name="Submissions S."/>
        </authorList>
    </citation>
    <scope>NUCLEOTIDE SEQUENCE [LARGE SCALE GENOMIC DNA]</scope>
    <source>
        <strain evidence="8 9">DSM 21342</strain>
    </source>
</reference>
<dbReference type="AlphaFoldDB" id="A0A521CKW5"/>
<proteinExistence type="inferred from homology"/>
<dbReference type="OrthoDB" id="9766564at2"/>
<comment type="catalytic activity">
    <reaction evidence="7">
        <text>aldehydo-D-galacturonate = keto-D-tagaturonate</text>
        <dbReference type="Rhea" id="RHEA:27702"/>
        <dbReference type="ChEBI" id="CHEBI:12952"/>
        <dbReference type="ChEBI" id="CHEBI:17886"/>
    </reaction>
</comment>
<dbReference type="Gene3D" id="1.10.2020.10">
    <property type="entry name" value="uronate isomerase, domain 2, chain A"/>
    <property type="match status" value="1"/>
</dbReference>
<gene>
    <name evidence="7" type="primary">uxaC</name>
    <name evidence="8" type="ORF">SAMN06265350_104166</name>
</gene>
<sequence length="484" mass="55224">MKTFLHEDFLLPNKTAQTLYHEYAAKMPIVDYHNHLSPEIAVTNRPFANMTDIWLKGDHYKWRAMRTMGVAEKYITGNATDHEKFMQWAKVVPHTIRNPLFHWSHMELKNPFGIDKLLNEGNAETIFQHCNNLLKQPEFSPRGLLDKFNVEVIVTTDDPSDDLQWHRQMAKEQDKVIMLPAFRSDKIFQINQRDFQAYLQKLGNAAGLAIHSLNDLFIALQNRIDFFAAHGCCLADYGLSAIPFCKDYSFTKADLTLKKMIEGNSVLAEEEVLNYQLVVLLELCKMYHQKQWVQQFHLGALRNVNTRLLNLLGADAGVDVISSSAQVESLAFFLNELDQNNQLAKTILYNLSPADNEQFAALAGAFQGDGIQGKVQYGAAWWFLDQKDGIEKQLDTLSNIGLLSCFVGMLTDSRSFLSFSRHEYFRRVLCAKLGQEMEQGILPNDISGIGELIKNISYFNAKKYFNFKCPTSKLHSPLVNSYSV</sequence>
<dbReference type="GO" id="GO:0008880">
    <property type="term" value="F:glucuronate isomerase activity"/>
    <property type="evidence" value="ECO:0007669"/>
    <property type="project" value="UniProtKB-UniRule"/>
</dbReference>
<comment type="pathway">
    <text evidence="2 7">Carbohydrate metabolism; pentose and glucuronate interconversion.</text>
</comment>
<dbReference type="GO" id="GO:0042840">
    <property type="term" value="P:D-glucuronate catabolic process"/>
    <property type="evidence" value="ECO:0007669"/>
    <property type="project" value="TreeGrafter"/>
</dbReference>
<comment type="catalytic activity">
    <reaction evidence="1 7">
        <text>D-glucuronate = D-fructuronate</text>
        <dbReference type="Rhea" id="RHEA:13049"/>
        <dbReference type="ChEBI" id="CHEBI:58720"/>
        <dbReference type="ChEBI" id="CHEBI:59863"/>
        <dbReference type="EC" id="5.3.1.12"/>
    </reaction>
</comment>
<dbReference type="PANTHER" id="PTHR30068:SF4">
    <property type="entry name" value="URONATE ISOMERASE"/>
    <property type="match status" value="1"/>
</dbReference>
<dbReference type="SUPFAM" id="SSF51556">
    <property type="entry name" value="Metallo-dependent hydrolases"/>
    <property type="match status" value="1"/>
</dbReference>
<dbReference type="NCBIfam" id="NF002794">
    <property type="entry name" value="PRK02925.1"/>
    <property type="match status" value="1"/>
</dbReference>
<evidence type="ECO:0000256" key="1">
    <source>
        <dbReference type="ARBA" id="ARBA00001165"/>
    </source>
</evidence>
<dbReference type="Proteomes" id="UP000315971">
    <property type="component" value="Unassembled WGS sequence"/>
</dbReference>
<name>A0A521CKW5_9SPHI</name>
<organism evidence="8 9">
    <name type="scientific">Solitalea koreensis</name>
    <dbReference type="NCBI Taxonomy" id="543615"/>
    <lineage>
        <taxon>Bacteria</taxon>
        <taxon>Pseudomonadati</taxon>
        <taxon>Bacteroidota</taxon>
        <taxon>Sphingobacteriia</taxon>
        <taxon>Sphingobacteriales</taxon>
        <taxon>Sphingobacteriaceae</taxon>
        <taxon>Solitalea</taxon>
    </lineage>
</organism>
<dbReference type="Pfam" id="PF02614">
    <property type="entry name" value="UxaC"/>
    <property type="match status" value="1"/>
</dbReference>
<dbReference type="EC" id="5.3.1.12" evidence="4 7"/>
<comment type="similarity">
    <text evidence="3 7">Belongs to the metallo-dependent hydrolases superfamily. Uronate isomerase family.</text>
</comment>
<evidence type="ECO:0000313" key="8">
    <source>
        <dbReference type="EMBL" id="SMO60089.1"/>
    </source>
</evidence>
<evidence type="ECO:0000256" key="2">
    <source>
        <dbReference type="ARBA" id="ARBA00004892"/>
    </source>
</evidence>
<evidence type="ECO:0000256" key="6">
    <source>
        <dbReference type="ARBA" id="ARBA00023235"/>
    </source>
</evidence>
<dbReference type="EMBL" id="FXSZ01000004">
    <property type="protein sequence ID" value="SMO60089.1"/>
    <property type="molecule type" value="Genomic_DNA"/>
</dbReference>
<dbReference type="PANTHER" id="PTHR30068">
    <property type="entry name" value="URONATE ISOMERASE"/>
    <property type="match status" value="1"/>
</dbReference>
<dbReference type="InterPro" id="IPR003766">
    <property type="entry name" value="Uronate_isomerase"/>
</dbReference>
<protein>
    <recommendedName>
        <fullName evidence="5 7">Uronate isomerase</fullName>
        <ecNumber evidence="4 7">5.3.1.12</ecNumber>
    </recommendedName>
    <alternativeName>
        <fullName evidence="7">Glucuronate isomerase</fullName>
    </alternativeName>
    <alternativeName>
        <fullName evidence="7">Uronic isomerase</fullName>
    </alternativeName>
</protein>
<dbReference type="HAMAP" id="MF_00675">
    <property type="entry name" value="UxaC"/>
    <property type="match status" value="1"/>
</dbReference>
<accession>A0A521CKW5</accession>
<evidence type="ECO:0000256" key="7">
    <source>
        <dbReference type="HAMAP-Rule" id="MF_00675"/>
    </source>
</evidence>
<dbReference type="Gene3D" id="3.20.20.140">
    <property type="entry name" value="Metal-dependent hydrolases"/>
    <property type="match status" value="1"/>
</dbReference>
<evidence type="ECO:0000256" key="4">
    <source>
        <dbReference type="ARBA" id="ARBA00012546"/>
    </source>
</evidence>
<evidence type="ECO:0000313" key="9">
    <source>
        <dbReference type="Proteomes" id="UP000315971"/>
    </source>
</evidence>
<dbReference type="InterPro" id="IPR032466">
    <property type="entry name" value="Metal_Hydrolase"/>
</dbReference>
<dbReference type="UniPathway" id="UPA00246"/>
<evidence type="ECO:0000256" key="5">
    <source>
        <dbReference type="ARBA" id="ARBA00020555"/>
    </source>
</evidence>